<dbReference type="Gene3D" id="1.10.340.30">
    <property type="entry name" value="Hypothetical protein, domain 2"/>
    <property type="match status" value="1"/>
</dbReference>
<comment type="cofactor">
    <cofactor evidence="2">
        <name>[4Fe-4S] cluster</name>
        <dbReference type="ChEBI" id="CHEBI:49883"/>
    </cofactor>
</comment>
<protein>
    <recommendedName>
        <fullName evidence="5">Adenine DNA glycosylase</fullName>
        <ecNumber evidence="4">3.2.2.31</ecNumber>
    </recommendedName>
</protein>
<feature type="domain" description="HhH-GPD" evidence="14">
    <location>
        <begin position="42"/>
        <end position="194"/>
    </location>
</feature>
<evidence type="ECO:0000256" key="13">
    <source>
        <dbReference type="ARBA" id="ARBA00023295"/>
    </source>
</evidence>
<dbReference type="PROSITE" id="PS01155">
    <property type="entry name" value="ENDONUCLEASE_III_2"/>
    <property type="match status" value="1"/>
</dbReference>
<evidence type="ECO:0000256" key="8">
    <source>
        <dbReference type="ARBA" id="ARBA00022763"/>
    </source>
</evidence>
<dbReference type="GO" id="GO:0000701">
    <property type="term" value="F:purine-specific mismatch base pair DNA N-glycosylase activity"/>
    <property type="evidence" value="ECO:0007669"/>
    <property type="project" value="UniProtKB-EC"/>
</dbReference>
<keyword evidence="10" id="KW-0408">Iron</keyword>
<comment type="similarity">
    <text evidence="3">Belongs to the Nth/MutY family.</text>
</comment>
<evidence type="ECO:0000256" key="7">
    <source>
        <dbReference type="ARBA" id="ARBA00022723"/>
    </source>
</evidence>
<dbReference type="InterPro" id="IPR023170">
    <property type="entry name" value="HhH_base_excis_C"/>
</dbReference>
<dbReference type="GO" id="GO:0046872">
    <property type="term" value="F:metal ion binding"/>
    <property type="evidence" value="ECO:0007669"/>
    <property type="project" value="UniProtKB-KW"/>
</dbReference>
<evidence type="ECO:0000256" key="1">
    <source>
        <dbReference type="ARBA" id="ARBA00000843"/>
    </source>
</evidence>
<dbReference type="EC" id="3.2.2.31" evidence="4"/>
<dbReference type="PANTHER" id="PTHR42944">
    <property type="entry name" value="ADENINE DNA GLYCOSYLASE"/>
    <property type="match status" value="1"/>
</dbReference>
<keyword evidence="9" id="KW-0378">Hydrolase</keyword>
<dbReference type="EMBL" id="QTUA01000001">
    <property type="protein sequence ID" value="REF30012.1"/>
    <property type="molecule type" value="Genomic_DNA"/>
</dbReference>
<evidence type="ECO:0000256" key="9">
    <source>
        <dbReference type="ARBA" id="ARBA00022801"/>
    </source>
</evidence>
<evidence type="ECO:0000313" key="16">
    <source>
        <dbReference type="Proteomes" id="UP000256253"/>
    </source>
</evidence>
<evidence type="ECO:0000256" key="2">
    <source>
        <dbReference type="ARBA" id="ARBA00001966"/>
    </source>
</evidence>
<evidence type="ECO:0000256" key="11">
    <source>
        <dbReference type="ARBA" id="ARBA00023014"/>
    </source>
</evidence>
<evidence type="ECO:0000256" key="10">
    <source>
        <dbReference type="ARBA" id="ARBA00023004"/>
    </source>
</evidence>
<keyword evidence="6" id="KW-0004">4Fe-4S</keyword>
<evidence type="ECO:0000256" key="5">
    <source>
        <dbReference type="ARBA" id="ARBA00022023"/>
    </source>
</evidence>
<dbReference type="Pfam" id="PF10576">
    <property type="entry name" value="EndIII_4Fe-2S"/>
    <property type="match status" value="1"/>
</dbReference>
<accession>A0A3D9UKM0</accession>
<dbReference type="Pfam" id="PF00730">
    <property type="entry name" value="HhH-GPD"/>
    <property type="match status" value="1"/>
</dbReference>
<dbReference type="InterPro" id="IPR044298">
    <property type="entry name" value="MIG/MutY"/>
</dbReference>
<evidence type="ECO:0000313" key="15">
    <source>
        <dbReference type="EMBL" id="REF30012.1"/>
    </source>
</evidence>
<proteinExistence type="inferred from homology"/>
<dbReference type="InterPro" id="IPR000445">
    <property type="entry name" value="HhH_motif"/>
</dbReference>
<dbReference type="InterPro" id="IPR003651">
    <property type="entry name" value="Endonuclease3_FeS-loop_motif"/>
</dbReference>
<dbReference type="GO" id="GO:0006298">
    <property type="term" value="P:mismatch repair"/>
    <property type="evidence" value="ECO:0007669"/>
    <property type="project" value="TreeGrafter"/>
</dbReference>
<dbReference type="InterPro" id="IPR004036">
    <property type="entry name" value="Endonuclease-III-like_CS2"/>
</dbReference>
<keyword evidence="8" id="KW-0227">DNA damage</keyword>
<dbReference type="GO" id="GO:0034039">
    <property type="term" value="F:8-oxo-7,8-dihydroguanine DNA N-glycosylase activity"/>
    <property type="evidence" value="ECO:0007669"/>
    <property type="project" value="TreeGrafter"/>
</dbReference>
<evidence type="ECO:0000259" key="14">
    <source>
        <dbReference type="SMART" id="SM00478"/>
    </source>
</evidence>
<dbReference type="SMART" id="SM00478">
    <property type="entry name" value="ENDO3c"/>
    <property type="match status" value="1"/>
</dbReference>
<evidence type="ECO:0000256" key="3">
    <source>
        <dbReference type="ARBA" id="ARBA00008343"/>
    </source>
</evidence>
<comment type="catalytic activity">
    <reaction evidence="1">
        <text>Hydrolyzes free adenine bases from 7,8-dihydro-8-oxoguanine:adenine mismatched double-stranded DNA, leaving an apurinic site.</text>
        <dbReference type="EC" id="3.2.2.31"/>
    </reaction>
</comment>
<keyword evidence="7" id="KW-0479">Metal-binding</keyword>
<evidence type="ECO:0000256" key="12">
    <source>
        <dbReference type="ARBA" id="ARBA00023204"/>
    </source>
</evidence>
<dbReference type="GO" id="GO:0006284">
    <property type="term" value="P:base-excision repair"/>
    <property type="evidence" value="ECO:0007669"/>
    <property type="project" value="InterPro"/>
</dbReference>
<dbReference type="OrthoDB" id="9802365at2"/>
<evidence type="ECO:0000256" key="6">
    <source>
        <dbReference type="ARBA" id="ARBA00022485"/>
    </source>
</evidence>
<keyword evidence="11" id="KW-0411">Iron-sulfur</keyword>
<keyword evidence="12" id="KW-0234">DNA repair</keyword>
<dbReference type="SMART" id="SM00525">
    <property type="entry name" value="FES"/>
    <property type="match status" value="1"/>
</dbReference>
<gene>
    <name evidence="15" type="ORF">DFJ65_1002</name>
</gene>
<dbReference type="Pfam" id="PF00633">
    <property type="entry name" value="HHH"/>
    <property type="match status" value="1"/>
</dbReference>
<dbReference type="Proteomes" id="UP000256253">
    <property type="component" value="Unassembled WGS sequence"/>
</dbReference>
<dbReference type="GO" id="GO:0035485">
    <property type="term" value="F:adenine/guanine mispair binding"/>
    <property type="evidence" value="ECO:0007669"/>
    <property type="project" value="TreeGrafter"/>
</dbReference>
<dbReference type="FunFam" id="1.10.340.30:FF:000003">
    <property type="entry name" value="A/G-specific adenine glycosylase"/>
    <property type="match status" value="1"/>
</dbReference>
<reference evidence="15 16" key="1">
    <citation type="submission" date="2018-08" db="EMBL/GenBank/DDBJ databases">
        <title>Sequencing the genomes of 1000 actinobacteria strains.</title>
        <authorList>
            <person name="Klenk H.-P."/>
        </authorList>
    </citation>
    <scope>NUCLEOTIDE SEQUENCE [LARGE SCALE GENOMIC DNA]</scope>
    <source>
        <strain evidence="15 16">DSM 22967</strain>
    </source>
</reference>
<dbReference type="GO" id="GO:0051539">
    <property type="term" value="F:4 iron, 4 sulfur cluster binding"/>
    <property type="evidence" value="ECO:0007669"/>
    <property type="project" value="UniProtKB-KW"/>
</dbReference>
<comment type="caution">
    <text evidence="15">The sequence shown here is derived from an EMBL/GenBank/DDBJ whole genome shotgun (WGS) entry which is preliminary data.</text>
</comment>
<dbReference type="InterPro" id="IPR003265">
    <property type="entry name" value="HhH-GPD_domain"/>
</dbReference>
<dbReference type="RefSeq" id="WP_115922070.1">
    <property type="nucleotide sequence ID" value="NZ_CBDRMH010000028.1"/>
</dbReference>
<keyword evidence="16" id="KW-1185">Reference proteome</keyword>
<dbReference type="GO" id="GO:0032357">
    <property type="term" value="F:oxidized purine DNA binding"/>
    <property type="evidence" value="ECO:0007669"/>
    <property type="project" value="TreeGrafter"/>
</dbReference>
<keyword evidence="13" id="KW-0326">Glycosidase</keyword>
<name>A0A3D9UKM0_9MICO</name>
<dbReference type="AlphaFoldDB" id="A0A3D9UKM0"/>
<evidence type="ECO:0000256" key="4">
    <source>
        <dbReference type="ARBA" id="ARBA00012045"/>
    </source>
</evidence>
<dbReference type="InterPro" id="IPR011257">
    <property type="entry name" value="DNA_glycosylase"/>
</dbReference>
<dbReference type="PANTHER" id="PTHR42944:SF1">
    <property type="entry name" value="ADENINE DNA GLYCOSYLASE"/>
    <property type="match status" value="1"/>
</dbReference>
<dbReference type="Gene3D" id="1.10.1670.10">
    <property type="entry name" value="Helix-hairpin-Helix base-excision DNA repair enzymes (C-terminal)"/>
    <property type="match status" value="1"/>
</dbReference>
<sequence>MPDNEIASIHRRIIEWYEREQRPLPWRTPDCTAWGVLLSEVMAQQTPVARVAPIWAEWLDRWPTPADLAAAAPGEAVRHWGRLGYPRRALRLHAAATAIANDHDNVVPSDPVQLQALPGIGSYTAAAVAAFAYGVRTVVVDTNVRRVEARLFTGDALAAPSLTAAESRLAATVLPDDDTDAATWNVAVMELGAVVCTATNPDCGACPVLDSCAWQRAGAPAYDGPARKSQKWAGTDRQVRGKLLQALRDAHGPLPRAQLDLVWSDAAQRDRCLAGLIEDGLVEPLGDERYALPS</sequence>
<dbReference type="SUPFAM" id="SSF48150">
    <property type="entry name" value="DNA-glycosylase"/>
    <property type="match status" value="1"/>
</dbReference>
<organism evidence="15 16">
    <name type="scientific">Calidifontibacter indicus</name>
    <dbReference type="NCBI Taxonomy" id="419650"/>
    <lineage>
        <taxon>Bacteria</taxon>
        <taxon>Bacillati</taxon>
        <taxon>Actinomycetota</taxon>
        <taxon>Actinomycetes</taxon>
        <taxon>Micrococcales</taxon>
        <taxon>Dermacoccaceae</taxon>
        <taxon>Calidifontibacter</taxon>
    </lineage>
</organism>
<dbReference type="CDD" id="cd00056">
    <property type="entry name" value="ENDO3c"/>
    <property type="match status" value="1"/>
</dbReference>